<accession>A0A4V1M4B7</accession>
<feature type="region of interest" description="Disordered" evidence="1">
    <location>
        <begin position="269"/>
        <end position="296"/>
    </location>
</feature>
<keyword evidence="3" id="KW-1185">Reference proteome</keyword>
<dbReference type="VEuPathDB" id="FungiDB:TREMEDRAFT_61505"/>
<organism evidence="2 3">
    <name type="scientific">Tremella mesenterica</name>
    <name type="common">Jelly fungus</name>
    <dbReference type="NCBI Taxonomy" id="5217"/>
    <lineage>
        <taxon>Eukaryota</taxon>
        <taxon>Fungi</taxon>
        <taxon>Dikarya</taxon>
        <taxon>Basidiomycota</taxon>
        <taxon>Agaricomycotina</taxon>
        <taxon>Tremellomycetes</taxon>
        <taxon>Tremellales</taxon>
        <taxon>Tremellaceae</taxon>
        <taxon>Tremella</taxon>
    </lineage>
</organism>
<reference evidence="2 3" key="1">
    <citation type="submission" date="2016-06" db="EMBL/GenBank/DDBJ databases">
        <title>Evolution of pathogenesis and genome organization in the Tremellales.</title>
        <authorList>
            <person name="Cuomo C."/>
            <person name="Litvintseva A."/>
            <person name="Heitman J."/>
            <person name="Chen Y."/>
            <person name="Sun S."/>
            <person name="Springer D."/>
            <person name="Dromer F."/>
            <person name="Young S."/>
            <person name="Zeng Q."/>
            <person name="Chapman S."/>
            <person name="Gujja S."/>
            <person name="Saif S."/>
            <person name="Birren B."/>
        </authorList>
    </citation>
    <scope>NUCLEOTIDE SEQUENCE [LARGE SCALE GENOMIC DNA]</scope>
    <source>
        <strain evidence="2 3">ATCC 28783</strain>
    </source>
</reference>
<name>A0A4V1M4B7_TREME</name>
<proteinExistence type="predicted"/>
<comment type="caution">
    <text evidence="2">The sequence shown here is derived from an EMBL/GenBank/DDBJ whole genome shotgun (WGS) entry which is preliminary data.</text>
</comment>
<evidence type="ECO:0000256" key="1">
    <source>
        <dbReference type="SAM" id="MobiDB-lite"/>
    </source>
</evidence>
<dbReference type="InParanoid" id="A0A4V1M4B7"/>
<gene>
    <name evidence="2" type="ORF">M231_02862</name>
</gene>
<dbReference type="AlphaFoldDB" id="A0A4V1M4B7"/>
<evidence type="ECO:0000313" key="2">
    <source>
        <dbReference type="EMBL" id="RXK39807.1"/>
    </source>
</evidence>
<sequence>MDILYLAKQTLEPDKSEEYRFPGKIYLSCDRNAWFPDRYYMTNLPYITPADIERDAETIKNIQSTPGSKIQNWPMTHPLSSNHYSSTFETTEQLTSPDHSLSKRGMGLRYDSIALERELKEIERIMYHVQPYPNQTPVESENYSRILRLLHSRLTGIIDTVNKLSRPNIIEWSNRLVRDENNLLLTAIRYCALTRYDHGVCLREEDSQLLLPDVNEDIDSTFRRNTRLLTLIYLDAIRLRLTERLSTEIKIQQGREVLVTLEERMRSLSTARPQDTQLGGYATQGETSSSSVSVKKKDEEQSPLVALLTVERELQNLYHDLVRYLDNIQAEKTYSYSVQHLEATIYNSRIPEAFWNTMGDVRNFPDGYELSLNNLICLEKCKQGLDEAVTAVEQLLSNRPTVDEPRLT</sequence>
<dbReference type="Proteomes" id="UP000289152">
    <property type="component" value="Unassembled WGS sequence"/>
</dbReference>
<protein>
    <submittedName>
        <fullName evidence="2">Uncharacterized protein</fullName>
    </submittedName>
</protein>
<dbReference type="EMBL" id="SDIL01000026">
    <property type="protein sequence ID" value="RXK39807.1"/>
    <property type="molecule type" value="Genomic_DNA"/>
</dbReference>
<evidence type="ECO:0000313" key="3">
    <source>
        <dbReference type="Proteomes" id="UP000289152"/>
    </source>
</evidence>